<feature type="compositionally biased region" description="Polar residues" evidence="6">
    <location>
        <begin position="545"/>
        <end position="561"/>
    </location>
</feature>
<feature type="region of interest" description="Disordered" evidence="6">
    <location>
        <begin position="308"/>
        <end position="352"/>
    </location>
</feature>
<dbReference type="Pfam" id="PF07967">
    <property type="entry name" value="zf-C3HC"/>
    <property type="match status" value="1"/>
</dbReference>
<dbReference type="Pfam" id="PF08600">
    <property type="entry name" value="NuBaID_C"/>
    <property type="match status" value="1"/>
</dbReference>
<evidence type="ECO:0000256" key="2">
    <source>
        <dbReference type="ARBA" id="ARBA00022723"/>
    </source>
</evidence>
<proteinExistence type="predicted"/>
<dbReference type="PANTHER" id="PTHR15835:SF6">
    <property type="entry name" value="ZINC FINGER C3HC-TYPE PROTEIN 1"/>
    <property type="match status" value="1"/>
</dbReference>
<dbReference type="GO" id="GO:0005634">
    <property type="term" value="C:nucleus"/>
    <property type="evidence" value="ECO:0007669"/>
    <property type="project" value="UniProtKB-SubCell"/>
</dbReference>
<dbReference type="InterPro" id="IPR012935">
    <property type="entry name" value="NuBaID_N"/>
</dbReference>
<dbReference type="STRING" id="1314776.A0A166GNA0"/>
<dbReference type="PANTHER" id="PTHR15835">
    <property type="entry name" value="NUCLEAR-INTERACTING PARTNER OF ALK"/>
    <property type="match status" value="1"/>
</dbReference>
<keyword evidence="10" id="KW-1185">Reference proteome</keyword>
<feature type="region of interest" description="Disordered" evidence="6">
    <location>
        <begin position="252"/>
        <end position="291"/>
    </location>
</feature>
<keyword evidence="2" id="KW-0479">Metal-binding</keyword>
<name>A0A166GNA0_9AGAM</name>
<comment type="subcellular location">
    <subcellularLocation>
        <location evidence="1">Nucleus</location>
    </subcellularLocation>
</comment>
<evidence type="ECO:0000256" key="3">
    <source>
        <dbReference type="ARBA" id="ARBA00022771"/>
    </source>
</evidence>
<dbReference type="Proteomes" id="UP000076798">
    <property type="component" value="Unassembled WGS sequence"/>
</dbReference>
<gene>
    <name evidence="9" type="ORF">SISSUDRAFT_1059159</name>
</gene>
<dbReference type="OrthoDB" id="2592092at2759"/>
<dbReference type="InterPro" id="IPR013909">
    <property type="entry name" value="NuBaID_C"/>
</dbReference>
<reference evidence="9 10" key="1">
    <citation type="journal article" date="2016" name="Mol. Biol. Evol.">
        <title>Comparative Genomics of Early-Diverging Mushroom-Forming Fungi Provides Insights into the Origins of Lignocellulose Decay Capabilities.</title>
        <authorList>
            <person name="Nagy L.G."/>
            <person name="Riley R."/>
            <person name="Tritt A."/>
            <person name="Adam C."/>
            <person name="Daum C."/>
            <person name="Floudas D."/>
            <person name="Sun H."/>
            <person name="Yadav J.S."/>
            <person name="Pangilinan J."/>
            <person name="Larsson K.H."/>
            <person name="Matsuura K."/>
            <person name="Barry K."/>
            <person name="Labutti K."/>
            <person name="Kuo R."/>
            <person name="Ohm R.A."/>
            <person name="Bhattacharya S.S."/>
            <person name="Shirouzu T."/>
            <person name="Yoshinaga Y."/>
            <person name="Martin F.M."/>
            <person name="Grigoriev I.V."/>
            <person name="Hibbett D.S."/>
        </authorList>
    </citation>
    <scope>NUCLEOTIDE SEQUENCE [LARGE SCALE GENOMIC DNA]</scope>
    <source>
        <strain evidence="9 10">HHB10207 ss-3</strain>
    </source>
</reference>
<evidence type="ECO:0000256" key="1">
    <source>
        <dbReference type="ARBA" id="ARBA00004123"/>
    </source>
</evidence>
<evidence type="ECO:0000259" key="7">
    <source>
        <dbReference type="Pfam" id="PF07967"/>
    </source>
</evidence>
<keyword evidence="4" id="KW-0862">Zinc</keyword>
<dbReference type="EMBL" id="KV428018">
    <property type="protein sequence ID" value="KZT41848.1"/>
    <property type="molecule type" value="Genomic_DNA"/>
</dbReference>
<feature type="region of interest" description="Disordered" evidence="6">
    <location>
        <begin position="392"/>
        <end position="450"/>
    </location>
</feature>
<dbReference type="GO" id="GO:0008270">
    <property type="term" value="F:zinc ion binding"/>
    <property type="evidence" value="ECO:0007669"/>
    <property type="project" value="UniProtKB-KW"/>
</dbReference>
<feature type="region of interest" description="Disordered" evidence="6">
    <location>
        <begin position="537"/>
        <end position="569"/>
    </location>
</feature>
<feature type="compositionally biased region" description="Polar residues" evidence="6">
    <location>
        <begin position="403"/>
        <end position="450"/>
    </location>
</feature>
<evidence type="ECO:0000256" key="4">
    <source>
        <dbReference type="ARBA" id="ARBA00022833"/>
    </source>
</evidence>
<feature type="region of interest" description="Disordered" evidence="6">
    <location>
        <begin position="1"/>
        <end position="21"/>
    </location>
</feature>
<evidence type="ECO:0000256" key="5">
    <source>
        <dbReference type="ARBA" id="ARBA00023242"/>
    </source>
</evidence>
<sequence length="606" mass="65567">MSETQVEVPQQPPPAITKRKLDDAISALDDAVRPRSERPRDAKRRPLSIYSTLAKYGINTSNSPSSIKTFKRSLARLIDRKPTSSKPMPPPSDISQEIDLVAQYRPSSTDALLARLQTYKLSTYSNKPDSVNPVAAAKCGWVNEGKDRLVCKICGNSWVLASVAGMSKDAATTLLAKQASALIDEHKEGCPWRSKQSDDSVYRISLSSPTSMASKLLETARLIDPHMEDVQIHHPFTAPQIHNLMHIITTVNESSQTQSSPPSSSITSESVAPQSTLMNDQPEQPSSLPPPSEAAILASLCGWSLAPHVSTSSSSRPRLSSSLSTSSSRIGSPIPLSRSSSRASSVAPGFDGMQIDRSFSSISGAGESKGKQKAAYLHCEMCQRRIGLSLYTNPPAPPLPSPTIQNASHQENGTVRATQNGESSNSPENSQSVNAPSTPSASETRPARTQLSRTFDLVREHRSFCAWVTKSTTLPKPPIFRHPSASSLSPAIEVSVNVKERERLDESQTEEKMEGWRAYLTTVLKRGIGESVRRQANGLPPIRVSRSSSTLALNSNQSQDQRPGEGTDVMDVDTDDALSVVQGLVRGAKDRQGSVDLLRYVKGVLG</sequence>
<protein>
    <submittedName>
        <fullName evidence="9">Zf-C3HC-domain-containing protein</fullName>
    </submittedName>
</protein>
<feature type="compositionally biased region" description="Polar residues" evidence="6">
    <location>
        <begin position="271"/>
        <end position="284"/>
    </location>
</feature>
<evidence type="ECO:0000313" key="10">
    <source>
        <dbReference type="Proteomes" id="UP000076798"/>
    </source>
</evidence>
<feature type="compositionally biased region" description="Basic and acidic residues" evidence="6">
    <location>
        <begin position="30"/>
        <end position="40"/>
    </location>
</feature>
<accession>A0A166GNA0</accession>
<feature type="region of interest" description="Disordered" evidence="6">
    <location>
        <begin position="27"/>
        <end position="46"/>
    </location>
</feature>
<keyword evidence="5" id="KW-0539">Nucleus</keyword>
<feature type="compositionally biased region" description="Low complexity" evidence="6">
    <location>
        <begin position="310"/>
        <end position="349"/>
    </location>
</feature>
<evidence type="ECO:0000256" key="6">
    <source>
        <dbReference type="SAM" id="MobiDB-lite"/>
    </source>
</evidence>
<evidence type="ECO:0000259" key="8">
    <source>
        <dbReference type="Pfam" id="PF08600"/>
    </source>
</evidence>
<feature type="compositionally biased region" description="Low complexity" evidence="6">
    <location>
        <begin position="253"/>
        <end position="270"/>
    </location>
</feature>
<keyword evidence="3" id="KW-0863">Zinc-finger</keyword>
<feature type="domain" description="NuBaID C-terminal" evidence="8">
    <location>
        <begin position="369"/>
        <end position="471"/>
    </location>
</feature>
<organism evidence="9 10">
    <name type="scientific">Sistotremastrum suecicum HHB10207 ss-3</name>
    <dbReference type="NCBI Taxonomy" id="1314776"/>
    <lineage>
        <taxon>Eukaryota</taxon>
        <taxon>Fungi</taxon>
        <taxon>Dikarya</taxon>
        <taxon>Basidiomycota</taxon>
        <taxon>Agaricomycotina</taxon>
        <taxon>Agaricomycetes</taxon>
        <taxon>Sistotremastrales</taxon>
        <taxon>Sistotremastraceae</taxon>
        <taxon>Sistotremastrum</taxon>
    </lineage>
</organism>
<feature type="domain" description="C3HC-type" evidence="7">
    <location>
        <begin position="106"/>
        <end position="218"/>
    </location>
</feature>
<evidence type="ECO:0000313" key="9">
    <source>
        <dbReference type="EMBL" id="KZT41848.1"/>
    </source>
</evidence>
<dbReference type="AlphaFoldDB" id="A0A166GNA0"/>